<dbReference type="Proteomes" id="UP001396334">
    <property type="component" value="Unassembled WGS sequence"/>
</dbReference>
<keyword evidence="2" id="KW-0732">Signal</keyword>
<proteinExistence type="predicted"/>
<evidence type="ECO:0000256" key="1">
    <source>
        <dbReference type="SAM" id="MobiDB-lite"/>
    </source>
</evidence>
<name>A0ABR2Q489_9ROSI</name>
<comment type="caution">
    <text evidence="3">The sequence shown here is derived from an EMBL/GenBank/DDBJ whole genome shotgun (WGS) entry which is preliminary data.</text>
</comment>
<sequence>MWRWILPFRVYFKCAYASKALTGTSHTSWQMVTRLPLVWGSGGMITEANQVDELSAQTDKYMIDGSAESSGEDTRMRWDGIPGLDETTSTGVGSPLLK</sequence>
<accession>A0ABR2Q489</accession>
<feature type="chain" id="PRO_5047130106" evidence="2">
    <location>
        <begin position="18"/>
        <end position="98"/>
    </location>
</feature>
<evidence type="ECO:0000313" key="4">
    <source>
        <dbReference type="Proteomes" id="UP001396334"/>
    </source>
</evidence>
<evidence type="ECO:0000313" key="3">
    <source>
        <dbReference type="EMBL" id="KAK8995296.1"/>
    </source>
</evidence>
<reference evidence="3 4" key="1">
    <citation type="journal article" date="2024" name="G3 (Bethesda)">
        <title>Genome assembly of Hibiscus sabdariffa L. provides insights into metabolisms of medicinal natural products.</title>
        <authorList>
            <person name="Kim T."/>
        </authorList>
    </citation>
    <scope>NUCLEOTIDE SEQUENCE [LARGE SCALE GENOMIC DNA]</scope>
    <source>
        <strain evidence="3">TK-2024</strain>
        <tissue evidence="3">Old leaves</tissue>
    </source>
</reference>
<organism evidence="3 4">
    <name type="scientific">Hibiscus sabdariffa</name>
    <name type="common">roselle</name>
    <dbReference type="NCBI Taxonomy" id="183260"/>
    <lineage>
        <taxon>Eukaryota</taxon>
        <taxon>Viridiplantae</taxon>
        <taxon>Streptophyta</taxon>
        <taxon>Embryophyta</taxon>
        <taxon>Tracheophyta</taxon>
        <taxon>Spermatophyta</taxon>
        <taxon>Magnoliopsida</taxon>
        <taxon>eudicotyledons</taxon>
        <taxon>Gunneridae</taxon>
        <taxon>Pentapetalae</taxon>
        <taxon>rosids</taxon>
        <taxon>malvids</taxon>
        <taxon>Malvales</taxon>
        <taxon>Malvaceae</taxon>
        <taxon>Malvoideae</taxon>
        <taxon>Hibiscus</taxon>
    </lineage>
</organism>
<keyword evidence="4" id="KW-1185">Reference proteome</keyword>
<evidence type="ECO:0000256" key="2">
    <source>
        <dbReference type="SAM" id="SignalP"/>
    </source>
</evidence>
<dbReference type="EMBL" id="JBBPBN010000046">
    <property type="protein sequence ID" value="KAK8995296.1"/>
    <property type="molecule type" value="Genomic_DNA"/>
</dbReference>
<protein>
    <submittedName>
        <fullName evidence="3">Uncharacterized protein</fullName>
    </submittedName>
</protein>
<gene>
    <name evidence="3" type="ORF">V6N11_069735</name>
</gene>
<feature type="region of interest" description="Disordered" evidence="1">
    <location>
        <begin position="65"/>
        <end position="98"/>
    </location>
</feature>
<feature type="signal peptide" evidence="2">
    <location>
        <begin position="1"/>
        <end position="17"/>
    </location>
</feature>